<evidence type="ECO:0000256" key="1">
    <source>
        <dbReference type="ARBA" id="ARBA00009209"/>
    </source>
</evidence>
<keyword evidence="6" id="KW-0119">Carbohydrate metabolism</keyword>
<dbReference type="InterPro" id="IPR008928">
    <property type="entry name" value="6-hairpin_glycosidase_sf"/>
</dbReference>
<dbReference type="EC" id="3.2.1.-" evidence="6"/>
<proteinExistence type="inferred from homology"/>
<keyword evidence="7" id="KW-1133">Transmembrane helix</keyword>
<accession>A0A5J5I3I0</accession>
<evidence type="ECO:0000256" key="2">
    <source>
        <dbReference type="ARBA" id="ARBA00022729"/>
    </source>
</evidence>
<sequence length="422" mass="49067">MLGDYLRVRKMLIILVPIAIILIWFLLKNIQPSSLVPPDYSAKQRKSDIRYAYELWKAQYVKQIEGNQYYVSYDNRHNTVSEAHGYGMFIMVLMEEQFDIQTRAIFDGMFRYAKSHPSDRNHSFMVWRQFRQKDGTMKDDKNGQFTGSATDGDMDIAYALLLADQLWGSDGNIHYKQEAIWIINALMDSVVNHDEWTLKLGDWVKDDDPKYGTASRTSDWMVGHIAVFYEVTGDERWKKVLDKMIELTTKIQNQFSSETGLMPDFIWKKEGEWVPVDPYFLEGKNDPYYSYNACRVPWRLAAGYVLTTDKDVKHQLEKINTWMIKATQNNPSSIKAGYDLDGHTLVSYSDIAFIAPFAASASIDTKNQEWMNHLWGKMTEELGPNKTSNYYSDTIRLLVMLFIEEAAGEKEKFRNTRTVRSH</sequence>
<dbReference type="SUPFAM" id="SSF48208">
    <property type="entry name" value="Six-hairpin glycosidases"/>
    <property type="match status" value="1"/>
</dbReference>
<evidence type="ECO:0000256" key="7">
    <source>
        <dbReference type="SAM" id="Phobius"/>
    </source>
</evidence>
<dbReference type="InterPro" id="IPR002037">
    <property type="entry name" value="Glyco_hydro_8"/>
</dbReference>
<keyword evidence="7" id="KW-0472">Membrane</keyword>
<keyword evidence="7" id="KW-0812">Transmembrane</keyword>
<organism evidence="8 9">
    <name type="scientific">Niallia endozanthoxylica</name>
    <dbReference type="NCBI Taxonomy" id="2036016"/>
    <lineage>
        <taxon>Bacteria</taxon>
        <taxon>Bacillati</taxon>
        <taxon>Bacillota</taxon>
        <taxon>Bacilli</taxon>
        <taxon>Bacillales</taxon>
        <taxon>Bacillaceae</taxon>
        <taxon>Niallia</taxon>
    </lineage>
</organism>
<keyword evidence="9" id="KW-1185">Reference proteome</keyword>
<dbReference type="Proteomes" id="UP000326671">
    <property type="component" value="Unassembled WGS sequence"/>
</dbReference>
<dbReference type="GO" id="GO:0000272">
    <property type="term" value="P:polysaccharide catabolic process"/>
    <property type="evidence" value="ECO:0007669"/>
    <property type="project" value="UniProtKB-KW"/>
</dbReference>
<dbReference type="PRINTS" id="PR00735">
    <property type="entry name" value="GLHYDRLASE8"/>
</dbReference>
<evidence type="ECO:0000256" key="5">
    <source>
        <dbReference type="PROSITE-ProRule" id="PRU10058"/>
    </source>
</evidence>
<dbReference type="AlphaFoldDB" id="A0A5J5I3I0"/>
<name>A0A5J5I3I0_9BACI</name>
<comment type="caution">
    <text evidence="8">The sequence shown here is derived from an EMBL/GenBank/DDBJ whole genome shotgun (WGS) entry which is preliminary data.</text>
</comment>
<evidence type="ECO:0000313" key="9">
    <source>
        <dbReference type="Proteomes" id="UP000326671"/>
    </source>
</evidence>
<dbReference type="PROSITE" id="PS00812">
    <property type="entry name" value="GLYCOSYL_HYDROL_F8"/>
    <property type="match status" value="1"/>
</dbReference>
<keyword evidence="6" id="KW-0624">Polysaccharide degradation</keyword>
<dbReference type="Pfam" id="PF01270">
    <property type="entry name" value="Glyco_hydro_8"/>
    <property type="match status" value="1"/>
</dbReference>
<evidence type="ECO:0000313" key="8">
    <source>
        <dbReference type="EMBL" id="KAA9029440.1"/>
    </source>
</evidence>
<dbReference type="EMBL" id="VYKL01000008">
    <property type="protein sequence ID" value="KAA9029440.1"/>
    <property type="molecule type" value="Genomic_DNA"/>
</dbReference>
<feature type="transmembrane region" description="Helical" evidence="7">
    <location>
        <begin position="12"/>
        <end position="27"/>
    </location>
</feature>
<evidence type="ECO:0000256" key="4">
    <source>
        <dbReference type="ARBA" id="ARBA00023295"/>
    </source>
</evidence>
<evidence type="ECO:0000256" key="3">
    <source>
        <dbReference type="ARBA" id="ARBA00022801"/>
    </source>
</evidence>
<feature type="active site" description="Nucleophile" evidence="5">
    <location>
        <position position="151"/>
    </location>
</feature>
<dbReference type="InterPro" id="IPR012341">
    <property type="entry name" value="6hp_glycosidase-like_sf"/>
</dbReference>
<keyword evidence="2" id="KW-0732">Signal</keyword>
<reference evidence="8 9" key="1">
    <citation type="submission" date="2019-09" db="EMBL/GenBank/DDBJ databases">
        <title>Whole genome sequences of isolates from the Mars Exploration Rovers.</title>
        <authorList>
            <person name="Seuylemezian A."/>
            <person name="Vaishampayan P."/>
        </authorList>
    </citation>
    <scope>NUCLEOTIDE SEQUENCE [LARGE SCALE GENOMIC DNA]</scope>
    <source>
        <strain evidence="8 9">MER_TA_151</strain>
    </source>
</reference>
<dbReference type="OrthoDB" id="9803461at2"/>
<dbReference type="GO" id="GO:0004553">
    <property type="term" value="F:hydrolase activity, hydrolyzing O-glycosyl compounds"/>
    <property type="evidence" value="ECO:0007669"/>
    <property type="project" value="InterPro"/>
</dbReference>
<evidence type="ECO:0000256" key="6">
    <source>
        <dbReference type="RuleBase" id="RU361167"/>
    </source>
</evidence>
<dbReference type="Gene3D" id="1.50.10.10">
    <property type="match status" value="1"/>
</dbReference>
<gene>
    <name evidence="8" type="ORF">F4V44_03085</name>
</gene>
<keyword evidence="3 6" id="KW-0378">Hydrolase</keyword>
<keyword evidence="4 6" id="KW-0326">Glycosidase</keyword>
<comment type="similarity">
    <text evidence="1 6">Belongs to the glycosyl hydrolase 8 (cellulase D) family.</text>
</comment>
<protein>
    <recommendedName>
        <fullName evidence="6">Glucanase</fullName>
        <ecNumber evidence="6">3.2.1.-</ecNumber>
    </recommendedName>
</protein>
<dbReference type="InterPro" id="IPR019834">
    <property type="entry name" value="Glyco_hydro_8_CS"/>
</dbReference>